<feature type="binding site" evidence="14">
    <location>
        <position position="179"/>
    </location>
    <ligand>
        <name>Ca(2+)</name>
        <dbReference type="ChEBI" id="CHEBI:29108"/>
        <label>3</label>
    </ligand>
</feature>
<dbReference type="GO" id="GO:0004222">
    <property type="term" value="F:metalloendopeptidase activity"/>
    <property type="evidence" value="ECO:0007669"/>
    <property type="project" value="InterPro"/>
</dbReference>
<dbReference type="AlphaFoldDB" id="A0AAN7SGQ6"/>
<feature type="binding site" evidence="14">
    <location>
        <position position="197"/>
    </location>
    <ligand>
        <name>Zn(2+)</name>
        <dbReference type="ChEBI" id="CHEBI:29105"/>
        <label>1</label>
    </ligand>
</feature>
<dbReference type="EMBL" id="JARPUR010000003">
    <property type="protein sequence ID" value="KAK4879074.1"/>
    <property type="molecule type" value="Genomic_DNA"/>
</dbReference>
<dbReference type="GO" id="GO:0030574">
    <property type="term" value="P:collagen catabolic process"/>
    <property type="evidence" value="ECO:0007669"/>
    <property type="project" value="TreeGrafter"/>
</dbReference>
<keyword evidence="4 18" id="KW-0732">Signal</keyword>
<dbReference type="PIRSF" id="PIRSF001191">
    <property type="entry name" value="Peptidase_M10A_matrix"/>
    <property type="match status" value="1"/>
</dbReference>
<feature type="chain" id="PRO_5043007381" description="Peptidase metallopeptidase domain-containing protein" evidence="18">
    <location>
        <begin position="21"/>
        <end position="578"/>
    </location>
</feature>
<dbReference type="InterPro" id="IPR018487">
    <property type="entry name" value="Hemopexin-like_repeat"/>
</dbReference>
<evidence type="ECO:0000256" key="8">
    <source>
        <dbReference type="ARBA" id="ARBA00022837"/>
    </source>
</evidence>
<feature type="binding site" evidence="14">
    <location>
        <position position="173"/>
    </location>
    <ligand>
        <name>Zn(2+)</name>
        <dbReference type="ChEBI" id="CHEBI:29105"/>
        <label>1</label>
    </ligand>
</feature>
<feature type="binding site" evidence="14">
    <location>
        <position position="195"/>
    </location>
    <ligand>
        <name>Ca(2+)</name>
        <dbReference type="ChEBI" id="CHEBI:29108"/>
        <label>2</label>
    </ligand>
</feature>
<comment type="caution">
    <text evidence="20">The sequence shown here is derived from an EMBL/GenBank/DDBJ whole genome shotgun (WGS) entry which is preliminary data.</text>
</comment>
<dbReference type="Proteomes" id="UP001353858">
    <property type="component" value="Unassembled WGS sequence"/>
</dbReference>
<feature type="binding site" evidence="14">
    <location>
        <position position="313"/>
    </location>
    <ligand>
        <name>Ca(2+)</name>
        <dbReference type="ChEBI" id="CHEBI:29108"/>
        <label>5</label>
    </ligand>
</feature>
<evidence type="ECO:0000256" key="13">
    <source>
        <dbReference type="PIRSR" id="PIRSR001191-2"/>
    </source>
</evidence>
<dbReference type="InterPro" id="IPR002477">
    <property type="entry name" value="Peptidoglycan-bd-like"/>
</dbReference>
<evidence type="ECO:0000256" key="2">
    <source>
        <dbReference type="ARBA" id="ARBA00022670"/>
    </source>
</evidence>
<evidence type="ECO:0000259" key="19">
    <source>
        <dbReference type="SMART" id="SM00235"/>
    </source>
</evidence>
<dbReference type="InterPro" id="IPR018486">
    <property type="entry name" value="Hemopexin_CS"/>
</dbReference>
<evidence type="ECO:0000256" key="14">
    <source>
        <dbReference type="PIRSR" id="PIRSR621190-2"/>
    </source>
</evidence>
<evidence type="ECO:0000256" key="15">
    <source>
        <dbReference type="PIRSR" id="PIRSR621190-4"/>
    </source>
</evidence>
<dbReference type="PROSITE" id="PS51642">
    <property type="entry name" value="HEMOPEXIN_2"/>
    <property type="match status" value="4"/>
</dbReference>
<feature type="binding site" evidence="14">
    <location>
        <position position="359"/>
    </location>
    <ligand>
        <name>Ca(2+)</name>
        <dbReference type="ChEBI" id="CHEBI:29108"/>
        <label>5</label>
    </ligand>
</feature>
<dbReference type="PROSITE" id="PS00024">
    <property type="entry name" value="HEMOPEXIN"/>
    <property type="match status" value="1"/>
</dbReference>
<feature type="binding site" evidence="13">
    <location>
        <position position="230"/>
    </location>
    <ligand>
        <name>Zn(2+)</name>
        <dbReference type="ChEBI" id="CHEBI:29105"/>
        <label>2</label>
        <note>catalytic</note>
    </ligand>
</feature>
<dbReference type="InterPro" id="IPR024079">
    <property type="entry name" value="MetalloPept_cat_dom_sf"/>
</dbReference>
<comment type="cofactor">
    <cofactor evidence="14">
        <name>Ca(2+)</name>
        <dbReference type="ChEBI" id="CHEBI:29108"/>
    </cofactor>
    <text evidence="14">Can bind about 5 Ca(2+) ions per subunit.</text>
</comment>
<dbReference type="FunFam" id="2.110.10.10:FF:000007">
    <property type="entry name" value="stromelysin-3 isoform X2"/>
    <property type="match status" value="1"/>
</dbReference>
<feature type="repeat" description="Hemopexin" evidence="16">
    <location>
        <begin position="353"/>
        <end position="398"/>
    </location>
</feature>
<comment type="cofactor">
    <cofactor evidence="14">
        <name>Zn(2+)</name>
        <dbReference type="ChEBI" id="CHEBI:29105"/>
    </cofactor>
    <text evidence="14">Binds 2 Zn(2+) ions per subunit.</text>
</comment>
<dbReference type="GO" id="GO:0006508">
    <property type="term" value="P:proteolysis"/>
    <property type="evidence" value="ECO:0007669"/>
    <property type="project" value="UniProtKB-KW"/>
</dbReference>
<evidence type="ECO:0000256" key="3">
    <source>
        <dbReference type="ARBA" id="ARBA00022723"/>
    </source>
</evidence>
<comment type="similarity">
    <text evidence="1">Belongs to the peptidase M10A family.</text>
</comment>
<dbReference type="CDD" id="cd04278">
    <property type="entry name" value="ZnMc_MMP"/>
    <property type="match status" value="1"/>
</dbReference>
<dbReference type="PANTHER" id="PTHR10201">
    <property type="entry name" value="MATRIX METALLOPROTEINASE"/>
    <property type="match status" value="1"/>
</dbReference>
<feature type="repeat" description="Hemopexin" evidence="16">
    <location>
        <begin position="307"/>
        <end position="352"/>
    </location>
</feature>
<evidence type="ECO:0000256" key="17">
    <source>
        <dbReference type="SAM" id="MobiDB-lite"/>
    </source>
</evidence>
<evidence type="ECO:0000256" key="11">
    <source>
        <dbReference type="ARBA" id="ARBA00023157"/>
    </source>
</evidence>
<feature type="binding site" evidence="14">
    <location>
        <position position="171"/>
    </location>
    <ligand>
        <name>Zn(2+)</name>
        <dbReference type="ChEBI" id="CHEBI:29105"/>
        <label>1</label>
    </ligand>
</feature>
<feature type="binding site" description="in inhibited form" evidence="14">
    <location>
        <position position="89"/>
    </location>
    <ligand>
        <name>Zn(2+)</name>
        <dbReference type="ChEBI" id="CHEBI:29105"/>
        <label>2</label>
        <note>catalytic</note>
    </ligand>
</feature>
<keyword evidence="7 13" id="KW-0862">Zinc</keyword>
<dbReference type="InterPro" id="IPR001818">
    <property type="entry name" value="Pept_M10_metallopeptidase"/>
</dbReference>
<evidence type="ECO:0000256" key="6">
    <source>
        <dbReference type="ARBA" id="ARBA00022801"/>
    </source>
</evidence>
<dbReference type="Gene3D" id="3.40.390.10">
    <property type="entry name" value="Collagenase (Catalytic Domain)"/>
    <property type="match status" value="1"/>
</dbReference>
<feature type="repeat" description="Hemopexin" evidence="16">
    <location>
        <begin position="399"/>
        <end position="448"/>
    </location>
</feature>
<keyword evidence="21" id="KW-1185">Reference proteome</keyword>
<dbReference type="GO" id="GO:0005615">
    <property type="term" value="C:extracellular space"/>
    <property type="evidence" value="ECO:0007669"/>
    <property type="project" value="TreeGrafter"/>
</dbReference>
<dbReference type="Pfam" id="PF00045">
    <property type="entry name" value="Hemopexin"/>
    <property type="match status" value="4"/>
</dbReference>
<feature type="compositionally biased region" description="Basic and acidic residues" evidence="17">
    <location>
        <begin position="273"/>
        <end position="288"/>
    </location>
</feature>
<dbReference type="GO" id="GO:0031012">
    <property type="term" value="C:extracellular matrix"/>
    <property type="evidence" value="ECO:0007669"/>
    <property type="project" value="InterPro"/>
</dbReference>
<proteinExistence type="inferred from homology"/>
<evidence type="ECO:0000256" key="7">
    <source>
        <dbReference type="ARBA" id="ARBA00022833"/>
    </source>
</evidence>
<feature type="region of interest" description="Disordered" evidence="17">
    <location>
        <begin position="273"/>
        <end position="302"/>
    </location>
</feature>
<dbReference type="GO" id="GO:0030198">
    <property type="term" value="P:extracellular matrix organization"/>
    <property type="evidence" value="ECO:0007669"/>
    <property type="project" value="TreeGrafter"/>
</dbReference>
<evidence type="ECO:0000313" key="21">
    <source>
        <dbReference type="Proteomes" id="UP001353858"/>
    </source>
</evidence>
<evidence type="ECO:0000256" key="18">
    <source>
        <dbReference type="SAM" id="SignalP"/>
    </source>
</evidence>
<feature type="binding site" evidence="13">
    <location>
        <position position="224"/>
    </location>
    <ligand>
        <name>Zn(2+)</name>
        <dbReference type="ChEBI" id="CHEBI:29105"/>
        <label>2</label>
        <note>catalytic</note>
    </ligand>
</feature>
<keyword evidence="6" id="KW-0378">Hydrolase</keyword>
<organism evidence="20 21">
    <name type="scientific">Aquatica leii</name>
    <dbReference type="NCBI Taxonomy" id="1421715"/>
    <lineage>
        <taxon>Eukaryota</taxon>
        <taxon>Metazoa</taxon>
        <taxon>Ecdysozoa</taxon>
        <taxon>Arthropoda</taxon>
        <taxon>Hexapoda</taxon>
        <taxon>Insecta</taxon>
        <taxon>Pterygota</taxon>
        <taxon>Neoptera</taxon>
        <taxon>Endopterygota</taxon>
        <taxon>Coleoptera</taxon>
        <taxon>Polyphaga</taxon>
        <taxon>Elateriformia</taxon>
        <taxon>Elateroidea</taxon>
        <taxon>Lampyridae</taxon>
        <taxon>Luciolinae</taxon>
        <taxon>Aquatica</taxon>
    </lineage>
</organism>
<keyword evidence="10" id="KW-0865">Zymogen</keyword>
<feature type="binding site" evidence="14">
    <location>
        <position position="202"/>
    </location>
    <ligand>
        <name>Ca(2+)</name>
        <dbReference type="ChEBI" id="CHEBI:29108"/>
        <label>3</label>
    </ligand>
</feature>
<feature type="binding site" evidence="14">
    <location>
        <position position="238"/>
    </location>
    <ligand>
        <name>Zn(2+)</name>
        <dbReference type="ChEBI" id="CHEBI:29105"/>
        <label>2</label>
        <note>catalytic</note>
    </ligand>
</feature>
<dbReference type="InterPro" id="IPR006026">
    <property type="entry name" value="Peptidase_Metallo"/>
</dbReference>
<evidence type="ECO:0000256" key="9">
    <source>
        <dbReference type="ARBA" id="ARBA00023049"/>
    </source>
</evidence>
<evidence type="ECO:0000256" key="4">
    <source>
        <dbReference type="ARBA" id="ARBA00022729"/>
    </source>
</evidence>
<keyword evidence="2" id="KW-0645">Protease</keyword>
<feature type="modified residue" description="Phosphotyrosine; by PKDCC" evidence="15">
    <location>
        <position position="387"/>
    </location>
</feature>
<feature type="binding site" evidence="14">
    <location>
        <position position="311"/>
    </location>
    <ligand>
        <name>Ca(2+)</name>
        <dbReference type="ChEBI" id="CHEBI:29108"/>
        <label>4</label>
    </ligand>
</feature>
<evidence type="ECO:0000313" key="20">
    <source>
        <dbReference type="EMBL" id="KAK4879074.1"/>
    </source>
</evidence>
<dbReference type="InterPro" id="IPR033739">
    <property type="entry name" value="M10A_MMP"/>
</dbReference>
<dbReference type="SUPFAM" id="SSF50923">
    <property type="entry name" value="Hemopexin-like domain"/>
    <property type="match status" value="1"/>
</dbReference>
<feature type="binding site" evidence="14">
    <location>
        <position position="186"/>
    </location>
    <ligand>
        <name>Zn(2+)</name>
        <dbReference type="ChEBI" id="CHEBI:29105"/>
        <label>1</label>
    </ligand>
</feature>
<sequence>MGFITKSVVLFFAIFQLVKGAAVNTNSALYYLSQYGYLGANTKNIFNSSNLIDGRVLNNAIAEFQSFAGLDVTGEINDETLQTMSLPRCGVKDKVGSGSDSRSKRYALQGSRWKVKTLTYRIAKYPRKLVQKEVDAEIARAFAVWSEYTDLQFKPSKGSVHIEIRFESGEHGDGDPFDGPGGTLAHAYFPVFGGDAHFDASEHWTINSYRGTNLFQVAAHEFGHSLGLSHSDIRSALMAPFYRGYDPTFQLDVDDIQGIQALYGKKTRHYGFDDDNHDEGTNSDEGKKVVPPSPPASGDNDNELCKDSKMDAIFNSADGHTYVFKESKYWKLTDSGIAPGYPKLISQGWPGLPGNIDAAFTYKNGKTYFFKGKQYWRYIGTDMEKNYPKLISDGFSGIPDDIDAAIVWSGNGKIYFFKGSKFWRFDPTQRPPVKRTYPKPLSNWDGVPNNLNSAFQYTNGYTYFFKDNSYYRFNDRQFAVEQSVPAFPRSTAYWWFGCKSAPSGTIGTRNTRGWLLDEGSEVNDALQSDKNLGYDLVDAGAHQSSGKDEDGSIENGSRHLEMSLLVLIASLTARYFIS</sequence>
<dbReference type="FunFam" id="3.40.390.10:FF:000022">
    <property type="entry name" value="Matrix metalloproteinase 1, isoform C"/>
    <property type="match status" value="1"/>
</dbReference>
<dbReference type="SMART" id="SM00120">
    <property type="entry name" value="HX"/>
    <property type="match status" value="4"/>
</dbReference>
<dbReference type="PRINTS" id="PR00138">
    <property type="entry name" value="MATRIXIN"/>
</dbReference>
<feature type="binding site" evidence="14">
    <location>
        <position position="405"/>
    </location>
    <ligand>
        <name>Ca(2+)</name>
        <dbReference type="ChEBI" id="CHEBI:29108"/>
        <label>5</label>
    </ligand>
</feature>
<feature type="binding site" evidence="14">
    <location>
        <position position="178"/>
    </location>
    <ligand>
        <name>Ca(2+)</name>
        <dbReference type="ChEBI" id="CHEBI:29108"/>
        <label>3</label>
    </ligand>
</feature>
<dbReference type="InterPro" id="IPR021190">
    <property type="entry name" value="Pept_M10A"/>
</dbReference>
<dbReference type="InterPro" id="IPR000585">
    <property type="entry name" value="Hemopexin-like_dom"/>
</dbReference>
<dbReference type="CDD" id="cd00094">
    <property type="entry name" value="HX"/>
    <property type="match status" value="1"/>
</dbReference>
<dbReference type="SUPFAM" id="SSF55486">
    <property type="entry name" value="Metalloproteases ('zincins'), catalytic domain"/>
    <property type="match status" value="1"/>
</dbReference>
<name>A0AAN7SGQ6_9COLE</name>
<accession>A0AAN7SGQ6</accession>
<dbReference type="SUPFAM" id="SSF47090">
    <property type="entry name" value="PGBD-like"/>
    <property type="match status" value="1"/>
</dbReference>
<feature type="binding site" evidence="14">
    <location>
        <position position="202"/>
    </location>
    <ligand>
        <name>Ca(2+)</name>
        <dbReference type="ChEBI" id="CHEBI:29108"/>
        <label>1</label>
    </ligand>
</feature>
<feature type="repeat" description="Hemopexin" evidence="16">
    <location>
        <begin position="449"/>
        <end position="498"/>
    </location>
</feature>
<keyword evidence="5" id="KW-0677">Repeat</keyword>
<keyword evidence="9" id="KW-0482">Metalloprotease</keyword>
<evidence type="ECO:0000256" key="12">
    <source>
        <dbReference type="PIRSR" id="PIRSR001191-1"/>
    </source>
</evidence>
<keyword evidence="8 14" id="KW-0106">Calcium</keyword>
<evidence type="ECO:0000256" key="1">
    <source>
        <dbReference type="ARBA" id="ARBA00010370"/>
    </source>
</evidence>
<dbReference type="SMART" id="SM00235">
    <property type="entry name" value="ZnMc"/>
    <property type="match status" value="1"/>
</dbReference>
<feature type="active site" evidence="12">
    <location>
        <position position="221"/>
    </location>
</feature>
<dbReference type="PANTHER" id="PTHR10201:SF291">
    <property type="entry name" value="MATRIX METALLOPROTEINASE 1, ISOFORM C-RELATED"/>
    <property type="match status" value="1"/>
</dbReference>
<feature type="domain" description="Peptidase metallopeptidase" evidence="19">
    <location>
        <begin position="109"/>
        <end position="265"/>
    </location>
</feature>
<dbReference type="InterPro" id="IPR036375">
    <property type="entry name" value="Hemopexin-like_dom_sf"/>
</dbReference>
<feature type="signal peptide" evidence="18">
    <location>
        <begin position="1"/>
        <end position="20"/>
    </location>
</feature>
<dbReference type="GO" id="GO:0008270">
    <property type="term" value="F:zinc ion binding"/>
    <property type="evidence" value="ECO:0007669"/>
    <property type="project" value="InterPro"/>
</dbReference>
<keyword evidence="3 13" id="KW-0479">Metal-binding</keyword>
<evidence type="ECO:0000256" key="16">
    <source>
        <dbReference type="PROSITE-ProRule" id="PRU01011"/>
    </source>
</evidence>
<feature type="binding site" evidence="14">
    <location>
        <position position="193"/>
    </location>
    <ligand>
        <name>Ca(2+)</name>
        <dbReference type="ChEBI" id="CHEBI:29108"/>
        <label>2</label>
    </ligand>
</feature>
<protein>
    <recommendedName>
        <fullName evidence="19">Peptidase metallopeptidase domain-containing protein</fullName>
    </recommendedName>
</protein>
<gene>
    <name evidence="20" type="ORF">RN001_007220</name>
</gene>
<dbReference type="Pfam" id="PF01471">
    <property type="entry name" value="PG_binding_1"/>
    <property type="match status" value="1"/>
</dbReference>
<feature type="binding site" evidence="14">
    <location>
        <position position="357"/>
    </location>
    <ligand>
        <name>Ca(2+)</name>
        <dbReference type="ChEBI" id="CHEBI:29108"/>
        <label>4</label>
    </ligand>
</feature>
<reference evidence="21" key="1">
    <citation type="submission" date="2023-01" db="EMBL/GenBank/DDBJ databases">
        <title>Key to firefly adult light organ development and bioluminescence: homeobox transcription factors regulate luciferase expression and transportation to peroxisome.</title>
        <authorList>
            <person name="Fu X."/>
        </authorList>
    </citation>
    <scope>NUCLEOTIDE SEQUENCE [LARGE SCALE GENOMIC DNA]</scope>
</reference>
<dbReference type="Gene3D" id="2.110.10.10">
    <property type="entry name" value="Hemopexin-like domain"/>
    <property type="match status" value="1"/>
</dbReference>
<dbReference type="Pfam" id="PF00413">
    <property type="entry name" value="Peptidase_M10"/>
    <property type="match status" value="1"/>
</dbReference>
<dbReference type="InterPro" id="IPR036365">
    <property type="entry name" value="PGBD-like_sf"/>
</dbReference>
<evidence type="ECO:0000256" key="10">
    <source>
        <dbReference type="ARBA" id="ARBA00023145"/>
    </source>
</evidence>
<feature type="binding site" evidence="14">
    <location>
        <position position="199"/>
    </location>
    <ligand>
        <name>Ca(2+)</name>
        <dbReference type="ChEBI" id="CHEBI:29108"/>
        <label>3</label>
    </ligand>
</feature>
<keyword evidence="11" id="KW-1015">Disulfide bond</keyword>
<evidence type="ECO:0000256" key="5">
    <source>
        <dbReference type="ARBA" id="ARBA00022737"/>
    </source>
</evidence>
<feature type="binding site" evidence="13">
    <location>
        <position position="220"/>
    </location>
    <ligand>
        <name>Zn(2+)</name>
        <dbReference type="ChEBI" id="CHEBI:29105"/>
        <label>2</label>
        <note>catalytic</note>
    </ligand>
</feature>